<feature type="chain" id="PRO_5035897991" evidence="1">
    <location>
        <begin position="21"/>
        <end position="125"/>
    </location>
</feature>
<protein>
    <submittedName>
        <fullName evidence="2">Uncharacterized protein</fullName>
    </submittedName>
</protein>
<feature type="signal peptide" evidence="1">
    <location>
        <begin position="1"/>
        <end position="20"/>
    </location>
</feature>
<name>A0A8T2K6F5_9PIPI</name>
<comment type="caution">
    <text evidence="2">The sequence shown here is derived from an EMBL/GenBank/DDBJ whole genome shotgun (WGS) entry which is preliminary data.</text>
</comment>
<evidence type="ECO:0000313" key="3">
    <source>
        <dbReference type="Proteomes" id="UP000812440"/>
    </source>
</evidence>
<gene>
    <name evidence="2" type="ORF">GDO86_002674</name>
</gene>
<sequence length="125" mass="13697">MYPRLLCGYVFLAVLGLVLAGNVPQTKLKTKDLEKVMKSVVTHTLLKVAKTANLLKRNLGNAQTILKNKNVMNVIKPMAKFLKYVNPNLMKNVNGGSLLSKRGILNLKGTVGAFTKVTQVQKSAM</sequence>
<keyword evidence="1" id="KW-0732">Signal</keyword>
<accession>A0A8T2K6F5</accession>
<dbReference type="AlphaFoldDB" id="A0A8T2K6F5"/>
<evidence type="ECO:0000256" key="1">
    <source>
        <dbReference type="SAM" id="SignalP"/>
    </source>
</evidence>
<dbReference type="EMBL" id="JAACNH010000002">
    <property type="protein sequence ID" value="KAG8450136.1"/>
    <property type="molecule type" value="Genomic_DNA"/>
</dbReference>
<proteinExistence type="predicted"/>
<keyword evidence="3" id="KW-1185">Reference proteome</keyword>
<evidence type="ECO:0000313" key="2">
    <source>
        <dbReference type="EMBL" id="KAG8450136.1"/>
    </source>
</evidence>
<reference evidence="2" key="1">
    <citation type="thesis" date="2020" institute="ProQuest LLC" country="789 East Eisenhower Parkway, Ann Arbor, MI, USA">
        <title>Comparative Genomics and Chromosome Evolution.</title>
        <authorList>
            <person name="Mudd A.B."/>
        </authorList>
    </citation>
    <scope>NUCLEOTIDE SEQUENCE</scope>
    <source>
        <strain evidence="2">Female2</strain>
        <tissue evidence="2">Blood</tissue>
    </source>
</reference>
<organism evidence="2 3">
    <name type="scientific">Hymenochirus boettgeri</name>
    <name type="common">Congo dwarf clawed frog</name>
    <dbReference type="NCBI Taxonomy" id="247094"/>
    <lineage>
        <taxon>Eukaryota</taxon>
        <taxon>Metazoa</taxon>
        <taxon>Chordata</taxon>
        <taxon>Craniata</taxon>
        <taxon>Vertebrata</taxon>
        <taxon>Euteleostomi</taxon>
        <taxon>Amphibia</taxon>
        <taxon>Batrachia</taxon>
        <taxon>Anura</taxon>
        <taxon>Pipoidea</taxon>
        <taxon>Pipidae</taxon>
        <taxon>Pipinae</taxon>
        <taxon>Hymenochirus</taxon>
    </lineage>
</organism>
<dbReference type="Proteomes" id="UP000812440">
    <property type="component" value="Chromosome 2"/>
</dbReference>